<comment type="caution">
    <text evidence="1">The sequence shown here is derived from an EMBL/GenBank/DDBJ whole genome shotgun (WGS) entry which is preliminary data.</text>
</comment>
<gene>
    <name evidence="1" type="ORF">S01H4_18074</name>
</gene>
<evidence type="ECO:0000313" key="1">
    <source>
        <dbReference type="EMBL" id="GAG67005.1"/>
    </source>
</evidence>
<dbReference type="EMBL" id="BART01007995">
    <property type="protein sequence ID" value="GAG67005.1"/>
    <property type="molecule type" value="Genomic_DNA"/>
</dbReference>
<protein>
    <submittedName>
        <fullName evidence="1">Uncharacterized protein</fullName>
    </submittedName>
</protein>
<dbReference type="AlphaFoldDB" id="X0ZBS8"/>
<name>X0ZBS8_9ZZZZ</name>
<accession>X0ZBS8</accession>
<sequence>ILIFDEAAYIEAGDDFWAAIHINTKKGGILHLYLSLG</sequence>
<feature type="non-terminal residue" evidence="1">
    <location>
        <position position="1"/>
    </location>
</feature>
<reference evidence="1" key="1">
    <citation type="journal article" date="2014" name="Front. Microbiol.">
        <title>High frequency of phylogenetically diverse reductive dehalogenase-homologous genes in deep subseafloor sedimentary metagenomes.</title>
        <authorList>
            <person name="Kawai M."/>
            <person name="Futagami T."/>
            <person name="Toyoda A."/>
            <person name="Takaki Y."/>
            <person name="Nishi S."/>
            <person name="Hori S."/>
            <person name="Arai W."/>
            <person name="Tsubouchi T."/>
            <person name="Morono Y."/>
            <person name="Uchiyama I."/>
            <person name="Ito T."/>
            <person name="Fujiyama A."/>
            <person name="Inagaki F."/>
            <person name="Takami H."/>
        </authorList>
    </citation>
    <scope>NUCLEOTIDE SEQUENCE</scope>
    <source>
        <strain evidence="1">Expedition CK06-06</strain>
    </source>
</reference>
<organism evidence="1">
    <name type="scientific">marine sediment metagenome</name>
    <dbReference type="NCBI Taxonomy" id="412755"/>
    <lineage>
        <taxon>unclassified sequences</taxon>
        <taxon>metagenomes</taxon>
        <taxon>ecological metagenomes</taxon>
    </lineage>
</organism>
<proteinExistence type="predicted"/>